<dbReference type="EMBL" id="ML994615">
    <property type="protein sequence ID" value="KAF2192472.1"/>
    <property type="molecule type" value="Genomic_DNA"/>
</dbReference>
<dbReference type="AlphaFoldDB" id="A0A6A6ENC9"/>
<dbReference type="OrthoDB" id="4757095at2759"/>
<gene>
    <name evidence="2" type="ORF">K469DRAFT_717014</name>
</gene>
<name>A0A6A6ENC9_9PEZI</name>
<evidence type="ECO:0000259" key="1">
    <source>
        <dbReference type="Pfam" id="PF24864"/>
    </source>
</evidence>
<accession>A0A6A6ENC9</accession>
<reference evidence="2" key="1">
    <citation type="journal article" date="2020" name="Stud. Mycol.">
        <title>101 Dothideomycetes genomes: a test case for predicting lifestyles and emergence of pathogens.</title>
        <authorList>
            <person name="Haridas S."/>
            <person name="Albert R."/>
            <person name="Binder M."/>
            <person name="Bloem J."/>
            <person name="Labutti K."/>
            <person name="Salamov A."/>
            <person name="Andreopoulos B."/>
            <person name="Baker S."/>
            <person name="Barry K."/>
            <person name="Bills G."/>
            <person name="Bluhm B."/>
            <person name="Cannon C."/>
            <person name="Castanera R."/>
            <person name="Culley D."/>
            <person name="Daum C."/>
            <person name="Ezra D."/>
            <person name="Gonzalez J."/>
            <person name="Henrissat B."/>
            <person name="Kuo A."/>
            <person name="Liang C."/>
            <person name="Lipzen A."/>
            <person name="Lutzoni F."/>
            <person name="Magnuson J."/>
            <person name="Mondo S."/>
            <person name="Nolan M."/>
            <person name="Ohm R."/>
            <person name="Pangilinan J."/>
            <person name="Park H.-J."/>
            <person name="Ramirez L."/>
            <person name="Alfaro M."/>
            <person name="Sun H."/>
            <person name="Tritt A."/>
            <person name="Yoshinaga Y."/>
            <person name="Zwiers L.-H."/>
            <person name="Turgeon B."/>
            <person name="Goodwin S."/>
            <person name="Spatafora J."/>
            <person name="Crous P."/>
            <person name="Grigoriev I."/>
        </authorList>
    </citation>
    <scope>NUCLEOTIDE SEQUENCE</scope>
    <source>
        <strain evidence="2">CBS 207.26</strain>
    </source>
</reference>
<dbReference type="InterPro" id="IPR056632">
    <property type="entry name" value="DUF7730"/>
</dbReference>
<proteinExistence type="predicted"/>
<keyword evidence="3" id="KW-1185">Reference proteome</keyword>
<dbReference type="Pfam" id="PF24864">
    <property type="entry name" value="DUF7730"/>
    <property type="match status" value="1"/>
</dbReference>
<protein>
    <recommendedName>
        <fullName evidence="1">DUF7730 domain-containing protein</fullName>
    </recommendedName>
</protein>
<sequence length="168" mass="19739">MLHVASALRLNWSPSKRTRNWQIGNCLRHSSHVGRCKRTISKQPFSTACSASNSVPIVSRYSEAIGLLYTSNEFRFGYIWTLDFFRSTVLAKRFASIRYLHVYFDTYQYDWRSWTRNRHRDCLRPRPGPEKDWGNACDALLAMSGFREFQFHVSKTYSYMSRVILMGS</sequence>
<dbReference type="Proteomes" id="UP000800200">
    <property type="component" value="Unassembled WGS sequence"/>
</dbReference>
<organism evidence="2 3">
    <name type="scientific">Zopfia rhizophila CBS 207.26</name>
    <dbReference type="NCBI Taxonomy" id="1314779"/>
    <lineage>
        <taxon>Eukaryota</taxon>
        <taxon>Fungi</taxon>
        <taxon>Dikarya</taxon>
        <taxon>Ascomycota</taxon>
        <taxon>Pezizomycotina</taxon>
        <taxon>Dothideomycetes</taxon>
        <taxon>Dothideomycetes incertae sedis</taxon>
        <taxon>Zopfiaceae</taxon>
        <taxon>Zopfia</taxon>
    </lineage>
</organism>
<evidence type="ECO:0000313" key="3">
    <source>
        <dbReference type="Proteomes" id="UP000800200"/>
    </source>
</evidence>
<feature type="domain" description="DUF7730" evidence="1">
    <location>
        <begin position="61"/>
        <end position="155"/>
    </location>
</feature>
<evidence type="ECO:0000313" key="2">
    <source>
        <dbReference type="EMBL" id="KAF2192472.1"/>
    </source>
</evidence>